<gene>
    <name evidence="2" type="ORF">DP116_27845</name>
</gene>
<comment type="caution">
    <text evidence="2">The sequence shown here is derived from an EMBL/GenBank/DDBJ whole genome shotgun (WGS) entry which is preliminary data.</text>
</comment>
<sequence>MKDDRGRLRLRFSFEGKRYSIALGVENTKANFKLAQAKADELRVDIVFKRFDAKRLEKYKLITTFAPKQAHTLTLTDIWLKYLDYKRALVKPGTYQYLAVDKDCLHLMILS</sequence>
<keyword evidence="3" id="KW-1185">Reference proteome</keyword>
<dbReference type="Pfam" id="PF12167">
    <property type="entry name" value="Arm-DNA-bind_2"/>
    <property type="match status" value="1"/>
</dbReference>
<organism evidence="2 3">
    <name type="scientific">Brasilonema bromeliae SPC951</name>
    <dbReference type="NCBI Taxonomy" id="385972"/>
    <lineage>
        <taxon>Bacteria</taxon>
        <taxon>Bacillati</taxon>
        <taxon>Cyanobacteriota</taxon>
        <taxon>Cyanophyceae</taxon>
        <taxon>Nostocales</taxon>
        <taxon>Scytonemataceae</taxon>
        <taxon>Brasilonema</taxon>
        <taxon>Bromeliae group (in: Brasilonema)</taxon>
    </lineage>
</organism>
<evidence type="ECO:0000313" key="3">
    <source>
        <dbReference type="Proteomes" id="UP000718564"/>
    </source>
</evidence>
<evidence type="ECO:0000259" key="1">
    <source>
        <dbReference type="Pfam" id="PF12167"/>
    </source>
</evidence>
<evidence type="ECO:0000313" key="2">
    <source>
        <dbReference type="EMBL" id="NMG23028.1"/>
    </source>
</evidence>
<dbReference type="Proteomes" id="UP000718564">
    <property type="component" value="Unassembled WGS sequence"/>
</dbReference>
<dbReference type="EMBL" id="QMEB01000381">
    <property type="protein sequence ID" value="NMG23028.1"/>
    <property type="molecule type" value="Genomic_DNA"/>
</dbReference>
<protein>
    <recommendedName>
        <fullName evidence="1">Min27-like integrase DNA-binding domain-containing protein</fullName>
    </recommendedName>
</protein>
<reference evidence="2 3" key="1">
    <citation type="submission" date="2018-06" db="EMBL/GenBank/DDBJ databases">
        <title>Comparative genomics of Brasilonema spp. strains.</title>
        <authorList>
            <person name="Alvarenga D.O."/>
            <person name="Fiore M.F."/>
            <person name="Varani A.M."/>
        </authorList>
    </citation>
    <scope>NUCLEOTIDE SEQUENCE [LARGE SCALE GENOMIC DNA]</scope>
    <source>
        <strain evidence="2 3">SPC951</strain>
    </source>
</reference>
<dbReference type="InterPro" id="IPR022000">
    <property type="entry name" value="Min27-like_integrase_DNA_bind"/>
</dbReference>
<accession>A0ABX1PGF3</accession>
<dbReference type="RefSeq" id="WP_169158195.1">
    <property type="nucleotide sequence ID" value="NZ_CAWPJE010000413.1"/>
</dbReference>
<feature type="domain" description="Min27-like integrase DNA-binding" evidence="1">
    <location>
        <begin position="5"/>
        <end position="52"/>
    </location>
</feature>
<name>A0ABX1PGF3_9CYAN</name>
<proteinExistence type="predicted"/>